<dbReference type="GO" id="GO:0008168">
    <property type="term" value="F:methyltransferase activity"/>
    <property type="evidence" value="ECO:0007669"/>
    <property type="project" value="InterPro"/>
</dbReference>
<sequence>MARAVLAESARIEGLVLTLTCGQLSRAEYLAVNKALESLGGKWNRKQGGHVFVDDPTQALAEFVGGAALAKPPRTSEGYVQTPAGLAAMVIRDHTDIGRLAAGARVLEPSAGDGSFVHAAFAANPEVQVVAVEPNAQRLARIVARDSGALRRVSSTFEQFVASGPGSFDAIVMNPPFAVPGAPSLWIDHVQLAYGLLSSGARLTAIVPVSLLERQDRRHSAIRALTAEHGGFTRLPDDAFKVSGTGVRTAVMWLRAD</sequence>
<accession>A0A1S1LG91</accession>
<dbReference type="SUPFAM" id="SSF53335">
    <property type="entry name" value="S-adenosyl-L-methionine-dependent methyltransferases"/>
    <property type="match status" value="1"/>
</dbReference>
<protein>
    <submittedName>
        <fullName evidence="1">Uncharacterized protein</fullName>
    </submittedName>
</protein>
<proteinExistence type="predicted"/>
<comment type="caution">
    <text evidence="1">The sequence shown here is derived from an EMBL/GenBank/DDBJ whole genome shotgun (WGS) entry which is preliminary data.</text>
</comment>
<reference evidence="1 2" key="1">
    <citation type="submission" date="2016-10" db="EMBL/GenBank/DDBJ databases">
        <title>Evaluation of Human, Veterinary and Environmental Mycobacterium chelonae Isolates by Core Genome Phylogenomic Analysis, Targeted Gene Comparison, and Anti-microbial Susceptibility Patterns: A Tale of Mistaken Identities.</title>
        <authorList>
            <person name="Fogelson S.B."/>
            <person name="Camus A.C."/>
            <person name="Lorenz W."/>
            <person name="Vasireddy R."/>
            <person name="Vasireddy S."/>
            <person name="Smith T."/>
            <person name="Brown-Elliott B.A."/>
            <person name="Wallace R.J.Jr."/>
            <person name="Hasan N.A."/>
            <person name="Reischl U."/>
            <person name="Sanchez S."/>
        </authorList>
    </citation>
    <scope>NUCLEOTIDE SEQUENCE [LARGE SCALE GENOMIC DNA]</scope>
    <source>
        <strain evidence="1 2">15515</strain>
    </source>
</reference>
<evidence type="ECO:0000313" key="2">
    <source>
        <dbReference type="Proteomes" id="UP000180043"/>
    </source>
</evidence>
<dbReference type="InterPro" id="IPR002052">
    <property type="entry name" value="DNA_methylase_N6_adenine_CS"/>
</dbReference>
<organism evidence="1 2">
    <name type="scientific">Mycobacteroides chelonae</name>
    <name type="common">Mycobacterium chelonae</name>
    <dbReference type="NCBI Taxonomy" id="1774"/>
    <lineage>
        <taxon>Bacteria</taxon>
        <taxon>Bacillati</taxon>
        <taxon>Actinomycetota</taxon>
        <taxon>Actinomycetes</taxon>
        <taxon>Mycobacteriales</taxon>
        <taxon>Mycobacteriaceae</taxon>
        <taxon>Mycobacteroides</taxon>
    </lineage>
</organism>
<dbReference type="PRINTS" id="PR00507">
    <property type="entry name" value="N12N6MTFRASE"/>
</dbReference>
<dbReference type="GO" id="GO:0003676">
    <property type="term" value="F:nucleic acid binding"/>
    <property type="evidence" value="ECO:0007669"/>
    <property type="project" value="InterPro"/>
</dbReference>
<dbReference type="PROSITE" id="PS00092">
    <property type="entry name" value="N6_MTASE"/>
    <property type="match status" value="1"/>
</dbReference>
<dbReference type="Proteomes" id="UP000180043">
    <property type="component" value="Unassembled WGS sequence"/>
</dbReference>
<name>A0A1S1LG91_MYCCH</name>
<dbReference type="InterPro" id="IPR029063">
    <property type="entry name" value="SAM-dependent_MTases_sf"/>
</dbReference>
<dbReference type="Gene3D" id="3.40.50.150">
    <property type="entry name" value="Vaccinia Virus protein VP39"/>
    <property type="match status" value="1"/>
</dbReference>
<dbReference type="GO" id="GO:0032259">
    <property type="term" value="P:methylation"/>
    <property type="evidence" value="ECO:0007669"/>
    <property type="project" value="InterPro"/>
</dbReference>
<dbReference type="CDD" id="cd02440">
    <property type="entry name" value="AdoMet_MTases"/>
    <property type="match status" value="1"/>
</dbReference>
<gene>
    <name evidence="1" type="ORF">BKG82_26270</name>
</gene>
<dbReference type="AlphaFoldDB" id="A0A1S1LG91"/>
<dbReference type="EMBL" id="MLIQ01000042">
    <property type="protein sequence ID" value="OHU47165.1"/>
    <property type="molecule type" value="Genomic_DNA"/>
</dbReference>
<evidence type="ECO:0000313" key="1">
    <source>
        <dbReference type="EMBL" id="OHU47165.1"/>
    </source>
</evidence>